<sequence length="206" mass="23298">MSYTSSSINRTKQQPPEVDYAGLLQHVMRTNPDKGTEFATKLTNESRKLPQKGETLGPASPHHCLRSRVNSVRTSQVVGGLLDIHCDETMVKGLFVSATGNFPTDELVHEVEQTHTSRLKIRPTSPKSLKSRIVLESMTTLFASFKWLANIFVSRELIQSWCMRVHDRLRDMEDFLSMTNIADVLEVGDKCELYQVTRLLFTGISN</sequence>
<dbReference type="GO" id="GO:0005829">
    <property type="term" value="C:cytosol"/>
    <property type="evidence" value="ECO:0007669"/>
    <property type="project" value="GOC"/>
</dbReference>
<dbReference type="STRING" id="765440.A0A0C3EWW7"/>
<keyword evidence="2" id="KW-1185">Reference proteome</keyword>
<dbReference type="GO" id="GO:0030479">
    <property type="term" value="C:actin cortical patch"/>
    <property type="evidence" value="ECO:0007669"/>
    <property type="project" value="TreeGrafter"/>
</dbReference>
<protein>
    <submittedName>
        <fullName evidence="1">Uncharacterized protein</fullName>
    </submittedName>
</protein>
<dbReference type="GO" id="GO:0006895">
    <property type="term" value="P:Golgi to endosome transport"/>
    <property type="evidence" value="ECO:0007669"/>
    <property type="project" value="TreeGrafter"/>
</dbReference>
<accession>A0A0C3EWW7</accession>
<proteinExistence type="predicted"/>
<dbReference type="PANTHER" id="PTHR10292">
    <property type="entry name" value="CLATHRIN HEAVY CHAIN RELATED"/>
    <property type="match status" value="1"/>
</dbReference>
<gene>
    <name evidence="1" type="ORF">PILCRDRAFT_16305</name>
</gene>
<dbReference type="AlphaFoldDB" id="A0A0C3EWW7"/>
<dbReference type="Proteomes" id="UP000054166">
    <property type="component" value="Unassembled WGS sequence"/>
</dbReference>
<dbReference type="GO" id="GO:0032051">
    <property type="term" value="F:clathrin light chain binding"/>
    <property type="evidence" value="ECO:0007669"/>
    <property type="project" value="TreeGrafter"/>
</dbReference>
<evidence type="ECO:0000313" key="2">
    <source>
        <dbReference type="Proteomes" id="UP000054166"/>
    </source>
</evidence>
<reference evidence="1 2" key="1">
    <citation type="submission" date="2014-04" db="EMBL/GenBank/DDBJ databases">
        <authorList>
            <consortium name="DOE Joint Genome Institute"/>
            <person name="Kuo A."/>
            <person name="Tarkka M."/>
            <person name="Buscot F."/>
            <person name="Kohler A."/>
            <person name="Nagy L.G."/>
            <person name="Floudas D."/>
            <person name="Copeland A."/>
            <person name="Barry K.W."/>
            <person name="Cichocki N."/>
            <person name="Veneault-Fourrey C."/>
            <person name="LaButti K."/>
            <person name="Lindquist E.A."/>
            <person name="Lipzen A."/>
            <person name="Lundell T."/>
            <person name="Morin E."/>
            <person name="Murat C."/>
            <person name="Sun H."/>
            <person name="Tunlid A."/>
            <person name="Henrissat B."/>
            <person name="Grigoriev I.V."/>
            <person name="Hibbett D.S."/>
            <person name="Martin F."/>
            <person name="Nordberg H.P."/>
            <person name="Cantor M.N."/>
            <person name="Hua S.X."/>
        </authorList>
    </citation>
    <scope>NUCLEOTIDE SEQUENCE [LARGE SCALE GENOMIC DNA]</scope>
    <source>
        <strain evidence="1 2">F 1598</strain>
    </source>
</reference>
<organism evidence="1 2">
    <name type="scientific">Piloderma croceum (strain F 1598)</name>
    <dbReference type="NCBI Taxonomy" id="765440"/>
    <lineage>
        <taxon>Eukaryota</taxon>
        <taxon>Fungi</taxon>
        <taxon>Dikarya</taxon>
        <taxon>Basidiomycota</taxon>
        <taxon>Agaricomycotina</taxon>
        <taxon>Agaricomycetes</taxon>
        <taxon>Agaricomycetidae</taxon>
        <taxon>Atheliales</taxon>
        <taxon>Atheliaceae</taxon>
        <taxon>Piloderma</taxon>
    </lineage>
</organism>
<dbReference type="InParanoid" id="A0A0C3EWW7"/>
<dbReference type="EMBL" id="KN833147">
    <property type="protein sequence ID" value="KIM72246.1"/>
    <property type="molecule type" value="Genomic_DNA"/>
</dbReference>
<dbReference type="PANTHER" id="PTHR10292:SF1">
    <property type="entry name" value="CLATHRIN HEAVY CHAIN"/>
    <property type="match status" value="1"/>
</dbReference>
<dbReference type="GO" id="GO:0071439">
    <property type="term" value="C:clathrin complex"/>
    <property type="evidence" value="ECO:0007669"/>
    <property type="project" value="TreeGrafter"/>
</dbReference>
<evidence type="ECO:0000313" key="1">
    <source>
        <dbReference type="EMBL" id="KIM72246.1"/>
    </source>
</evidence>
<name>A0A0C3EWW7_PILCF</name>
<dbReference type="HOGENOM" id="CLU_1332379_0_0_1"/>
<dbReference type="GO" id="GO:0006898">
    <property type="term" value="P:receptor-mediated endocytosis"/>
    <property type="evidence" value="ECO:0007669"/>
    <property type="project" value="TreeGrafter"/>
</dbReference>
<reference evidence="2" key="2">
    <citation type="submission" date="2015-01" db="EMBL/GenBank/DDBJ databases">
        <title>Evolutionary Origins and Diversification of the Mycorrhizal Mutualists.</title>
        <authorList>
            <consortium name="DOE Joint Genome Institute"/>
            <consortium name="Mycorrhizal Genomics Consortium"/>
            <person name="Kohler A."/>
            <person name="Kuo A."/>
            <person name="Nagy L.G."/>
            <person name="Floudas D."/>
            <person name="Copeland A."/>
            <person name="Barry K.W."/>
            <person name="Cichocki N."/>
            <person name="Veneault-Fourrey C."/>
            <person name="LaButti K."/>
            <person name="Lindquist E.A."/>
            <person name="Lipzen A."/>
            <person name="Lundell T."/>
            <person name="Morin E."/>
            <person name="Murat C."/>
            <person name="Riley R."/>
            <person name="Ohm R."/>
            <person name="Sun H."/>
            <person name="Tunlid A."/>
            <person name="Henrissat B."/>
            <person name="Grigoriev I.V."/>
            <person name="Hibbett D.S."/>
            <person name="Martin F."/>
        </authorList>
    </citation>
    <scope>NUCLEOTIDE SEQUENCE [LARGE SCALE GENOMIC DNA]</scope>
    <source>
        <strain evidence="2">F 1598</strain>
    </source>
</reference>